<dbReference type="EMBL" id="JAPTMU010000006">
    <property type="protein sequence ID" value="KAJ4942277.1"/>
    <property type="molecule type" value="Genomic_DNA"/>
</dbReference>
<name>A0AAD6FR42_9TELE</name>
<dbReference type="Proteomes" id="UP001219934">
    <property type="component" value="Unassembled WGS sequence"/>
</dbReference>
<feature type="region of interest" description="Disordered" evidence="2">
    <location>
        <begin position="499"/>
        <end position="528"/>
    </location>
</feature>
<organism evidence="3 4">
    <name type="scientific">Pogonophryne albipinna</name>
    <dbReference type="NCBI Taxonomy" id="1090488"/>
    <lineage>
        <taxon>Eukaryota</taxon>
        <taxon>Metazoa</taxon>
        <taxon>Chordata</taxon>
        <taxon>Craniata</taxon>
        <taxon>Vertebrata</taxon>
        <taxon>Euteleostomi</taxon>
        <taxon>Actinopterygii</taxon>
        <taxon>Neopterygii</taxon>
        <taxon>Teleostei</taxon>
        <taxon>Neoteleostei</taxon>
        <taxon>Acanthomorphata</taxon>
        <taxon>Eupercaria</taxon>
        <taxon>Perciformes</taxon>
        <taxon>Notothenioidei</taxon>
        <taxon>Pogonophryne</taxon>
    </lineage>
</organism>
<sequence length="528" mass="61965">MAEDASTYKQKVVAKELFSQRLKLQSMQSENNILKATIEEDKAELKNKQEYIKDLLDEKKHCNKEGYAEAQINELQQSIVTKDTQFEEEKKELIAKYESLMRISSAEFEEKERNLLATHTREISRILGEKNEKLDKILQEKMQECEADVLKETNKVLQKEKEMTNLREGMDAEIKAGILHKRLDANMENLKGKKLQDDLVKSLRKEIVRLEAKPDLTNDLAKSHEQCEDHKMIIKRKNMEIFHLKKNDKLLVEDLTNEKDQNLITNIKLDKEKEKYRTLDQNLRIAETEHRKNGAMMNQSMNENKVLKRKVLDLHCQLRGCEQLLIKERTKNKNMETYIMRCKEDIQAVADITDPKKLIIAVGRLKAQHVDGDDRVPMEENTRTGLRHIINVLKCKVKRSAKVHTADAKQMERIKEEVNCVNQRKMDSCVERTNIINELTRENWELKEKLKITEKLLERATDTTPKRVDSRLDEKYLRKTKTVSEEKLFLEEKMVSEETLGHCPRGKRKNVSPENYSHEDVDLPTDYL</sequence>
<comment type="caution">
    <text evidence="3">The sequence shown here is derived from an EMBL/GenBank/DDBJ whole genome shotgun (WGS) entry which is preliminary data.</text>
</comment>
<keyword evidence="1" id="KW-0175">Coiled coil</keyword>
<evidence type="ECO:0000313" key="3">
    <source>
        <dbReference type="EMBL" id="KAJ4942277.1"/>
    </source>
</evidence>
<feature type="coiled-coil region" evidence="1">
    <location>
        <begin position="436"/>
        <end position="463"/>
    </location>
</feature>
<keyword evidence="4" id="KW-1185">Reference proteome</keyword>
<evidence type="ECO:0000256" key="2">
    <source>
        <dbReference type="SAM" id="MobiDB-lite"/>
    </source>
</evidence>
<evidence type="ECO:0000313" key="4">
    <source>
        <dbReference type="Proteomes" id="UP001219934"/>
    </source>
</evidence>
<reference evidence="3" key="1">
    <citation type="submission" date="2022-11" db="EMBL/GenBank/DDBJ databases">
        <title>Chromosome-level genome of Pogonophryne albipinna.</title>
        <authorList>
            <person name="Jo E."/>
        </authorList>
    </citation>
    <scope>NUCLEOTIDE SEQUENCE</scope>
    <source>
        <strain evidence="3">SGF0006</strain>
        <tissue evidence="3">Muscle</tissue>
    </source>
</reference>
<evidence type="ECO:0000256" key="1">
    <source>
        <dbReference type="SAM" id="Coils"/>
    </source>
</evidence>
<accession>A0AAD6FR42</accession>
<proteinExistence type="predicted"/>
<dbReference type="AlphaFoldDB" id="A0AAD6FR42"/>
<gene>
    <name evidence="3" type="ORF">JOQ06_012143</name>
</gene>
<protein>
    <submittedName>
        <fullName evidence="3">Uncharacterized protein</fullName>
    </submittedName>
</protein>
<feature type="coiled-coil region" evidence="1">
    <location>
        <begin position="24"/>
        <end position="92"/>
    </location>
</feature>